<evidence type="ECO:0000313" key="1">
    <source>
        <dbReference type="EMBL" id="GIY26712.1"/>
    </source>
</evidence>
<accession>A0AAV4S2T5</accession>
<dbReference type="EMBL" id="BPLR01008724">
    <property type="protein sequence ID" value="GIY26712.1"/>
    <property type="molecule type" value="Genomic_DNA"/>
</dbReference>
<reference evidence="1 2" key="1">
    <citation type="submission" date="2021-06" db="EMBL/GenBank/DDBJ databases">
        <title>Caerostris extrusa draft genome.</title>
        <authorList>
            <person name="Kono N."/>
            <person name="Arakawa K."/>
        </authorList>
    </citation>
    <scope>NUCLEOTIDE SEQUENCE [LARGE SCALE GENOMIC DNA]</scope>
</reference>
<name>A0AAV4S2T5_CAEEX</name>
<comment type="caution">
    <text evidence="1">The sequence shown here is derived from an EMBL/GenBank/DDBJ whole genome shotgun (WGS) entry which is preliminary data.</text>
</comment>
<evidence type="ECO:0000313" key="2">
    <source>
        <dbReference type="Proteomes" id="UP001054945"/>
    </source>
</evidence>
<dbReference type="AlphaFoldDB" id="A0AAV4S2T5"/>
<dbReference type="Pfam" id="PF21164">
    <property type="entry name" value="Dumpy_DPY"/>
    <property type="match status" value="1"/>
</dbReference>
<keyword evidence="2" id="KW-1185">Reference proteome</keyword>
<organism evidence="1 2">
    <name type="scientific">Caerostris extrusa</name>
    <name type="common">Bark spider</name>
    <name type="synonym">Caerostris bankana</name>
    <dbReference type="NCBI Taxonomy" id="172846"/>
    <lineage>
        <taxon>Eukaryota</taxon>
        <taxon>Metazoa</taxon>
        <taxon>Ecdysozoa</taxon>
        <taxon>Arthropoda</taxon>
        <taxon>Chelicerata</taxon>
        <taxon>Arachnida</taxon>
        <taxon>Araneae</taxon>
        <taxon>Araneomorphae</taxon>
        <taxon>Entelegynae</taxon>
        <taxon>Araneoidea</taxon>
        <taxon>Araneidae</taxon>
        <taxon>Caerostris</taxon>
    </lineage>
</organism>
<gene>
    <name evidence="1" type="ORF">CEXT_304711</name>
</gene>
<protein>
    <submittedName>
        <fullName evidence="1">Uncharacterized protein</fullName>
    </submittedName>
</protein>
<dbReference type="Proteomes" id="UP001054945">
    <property type="component" value="Unassembled WGS sequence"/>
</dbReference>
<sequence>MNLKFGLSLYGIRPETCGTGAPATGYSGSVLKKFIITIKLDSCPTGFICGCRIASECRLTEACINNQCRDPCASPTACGTNARCQTTPTPDYVLVSSRTHW</sequence>
<dbReference type="InterPro" id="IPR048407">
    <property type="entry name" value="Dumpy_DPY"/>
</dbReference>
<proteinExistence type="predicted"/>